<gene>
    <name evidence="1" type="ORF">AVEN_86424_1</name>
</gene>
<dbReference type="OrthoDB" id="616263at2759"/>
<name>A0A4Y2IEQ6_ARAVE</name>
<dbReference type="GO" id="GO:0003676">
    <property type="term" value="F:nucleic acid binding"/>
    <property type="evidence" value="ECO:0007669"/>
    <property type="project" value="InterPro"/>
</dbReference>
<dbReference type="Gene3D" id="3.30.420.10">
    <property type="entry name" value="Ribonuclease H-like superfamily/Ribonuclease H"/>
    <property type="match status" value="1"/>
</dbReference>
<evidence type="ECO:0000313" key="2">
    <source>
        <dbReference type="Proteomes" id="UP000499080"/>
    </source>
</evidence>
<dbReference type="Proteomes" id="UP000499080">
    <property type="component" value="Unassembled WGS sequence"/>
</dbReference>
<protein>
    <submittedName>
        <fullName evidence="1">Uncharacterized protein</fullName>
    </submittedName>
</protein>
<sequence length="166" mass="18798">MKSISRKHPGKNRCPVSERSSSQTVAPLLCFGSEVPIVPTSVQEKGRSLMGQGRMIQYLPSQLRMCSFVLLLLEIFHLRPRTKTLDAYCQSFSLVISVRAFGTHLHFSPALKSELLGRHFRSNEEARQAVKNFLRSLGTDFYQAGFLKLISRYDKCINVGGEYVEK</sequence>
<accession>A0A4Y2IEQ6</accession>
<organism evidence="1 2">
    <name type="scientific">Araneus ventricosus</name>
    <name type="common">Orbweaver spider</name>
    <name type="synonym">Epeira ventricosa</name>
    <dbReference type="NCBI Taxonomy" id="182803"/>
    <lineage>
        <taxon>Eukaryota</taxon>
        <taxon>Metazoa</taxon>
        <taxon>Ecdysozoa</taxon>
        <taxon>Arthropoda</taxon>
        <taxon>Chelicerata</taxon>
        <taxon>Arachnida</taxon>
        <taxon>Araneae</taxon>
        <taxon>Araneomorphae</taxon>
        <taxon>Entelegynae</taxon>
        <taxon>Araneoidea</taxon>
        <taxon>Araneidae</taxon>
        <taxon>Araneus</taxon>
    </lineage>
</organism>
<comment type="caution">
    <text evidence="1">The sequence shown here is derived from an EMBL/GenBank/DDBJ whole genome shotgun (WGS) entry which is preliminary data.</text>
</comment>
<evidence type="ECO:0000313" key="1">
    <source>
        <dbReference type="EMBL" id="GBM76213.1"/>
    </source>
</evidence>
<dbReference type="InterPro" id="IPR036397">
    <property type="entry name" value="RNaseH_sf"/>
</dbReference>
<dbReference type="InterPro" id="IPR052709">
    <property type="entry name" value="Transposase-MT_Hybrid"/>
</dbReference>
<proteinExistence type="predicted"/>
<reference evidence="1 2" key="1">
    <citation type="journal article" date="2019" name="Sci. Rep.">
        <title>Orb-weaving spider Araneus ventricosus genome elucidates the spidroin gene catalogue.</title>
        <authorList>
            <person name="Kono N."/>
            <person name="Nakamura H."/>
            <person name="Ohtoshi R."/>
            <person name="Moran D.A.P."/>
            <person name="Shinohara A."/>
            <person name="Yoshida Y."/>
            <person name="Fujiwara M."/>
            <person name="Mori M."/>
            <person name="Tomita M."/>
            <person name="Arakawa K."/>
        </authorList>
    </citation>
    <scope>NUCLEOTIDE SEQUENCE [LARGE SCALE GENOMIC DNA]</scope>
</reference>
<keyword evidence="2" id="KW-1185">Reference proteome</keyword>
<dbReference type="EMBL" id="BGPR01002607">
    <property type="protein sequence ID" value="GBM76213.1"/>
    <property type="molecule type" value="Genomic_DNA"/>
</dbReference>
<dbReference type="PANTHER" id="PTHR46060:SF1">
    <property type="entry name" value="MARINER MOS1 TRANSPOSASE-LIKE PROTEIN"/>
    <property type="match status" value="1"/>
</dbReference>
<dbReference type="AlphaFoldDB" id="A0A4Y2IEQ6"/>
<dbReference type="PANTHER" id="PTHR46060">
    <property type="entry name" value="MARINER MOS1 TRANSPOSASE-LIKE PROTEIN"/>
    <property type="match status" value="1"/>
</dbReference>